<dbReference type="Pfam" id="PF13412">
    <property type="entry name" value="HTH_24"/>
    <property type="match status" value="1"/>
</dbReference>
<proteinExistence type="predicted"/>
<dbReference type="InterPro" id="IPR036388">
    <property type="entry name" value="WH-like_DNA-bd_sf"/>
</dbReference>
<sequence length="99" mass="11484">MNYLVLFLSGFIFAIGILVFFKRRRQKVGIVATRSTKKAQNIEKILDLISQKEKITNDDIEKEVKVSHATATRYLDELEKMGRIKQVGKVGQAVYYERF</sequence>
<evidence type="ECO:0000256" key="1">
    <source>
        <dbReference type="SAM" id="Phobius"/>
    </source>
</evidence>
<protein>
    <recommendedName>
        <fullName evidence="4">HTH deoR-type domain-containing protein</fullName>
    </recommendedName>
</protein>
<evidence type="ECO:0008006" key="4">
    <source>
        <dbReference type="Google" id="ProtNLM"/>
    </source>
</evidence>
<dbReference type="STRING" id="1802164.A3H51_01215"/>
<dbReference type="Proteomes" id="UP000178509">
    <property type="component" value="Unassembled WGS sequence"/>
</dbReference>
<dbReference type="AlphaFoldDB" id="A0A1G2HFV3"/>
<dbReference type="Gene3D" id="1.10.10.10">
    <property type="entry name" value="Winged helix-like DNA-binding domain superfamily/Winged helix DNA-binding domain"/>
    <property type="match status" value="1"/>
</dbReference>
<comment type="caution">
    <text evidence="2">The sequence shown here is derived from an EMBL/GenBank/DDBJ whole genome shotgun (WGS) entry which is preliminary data.</text>
</comment>
<keyword evidence="1" id="KW-0472">Membrane</keyword>
<keyword evidence="1" id="KW-0812">Transmembrane</keyword>
<organism evidence="2 3">
    <name type="scientific">Candidatus Spechtbacteria bacterium RIFCSPLOWO2_02_FULL_38_8</name>
    <dbReference type="NCBI Taxonomy" id="1802164"/>
    <lineage>
        <taxon>Bacteria</taxon>
        <taxon>Candidatus Spechtiibacteriota</taxon>
    </lineage>
</organism>
<accession>A0A1G2HFV3</accession>
<feature type="transmembrane region" description="Helical" evidence="1">
    <location>
        <begin position="6"/>
        <end position="21"/>
    </location>
</feature>
<name>A0A1G2HFV3_9BACT</name>
<evidence type="ECO:0000313" key="2">
    <source>
        <dbReference type="EMBL" id="OGZ61377.1"/>
    </source>
</evidence>
<evidence type="ECO:0000313" key="3">
    <source>
        <dbReference type="Proteomes" id="UP000178509"/>
    </source>
</evidence>
<dbReference type="EMBL" id="MHOJ01000043">
    <property type="protein sequence ID" value="OGZ61377.1"/>
    <property type="molecule type" value="Genomic_DNA"/>
</dbReference>
<reference evidence="2 3" key="1">
    <citation type="journal article" date="2016" name="Nat. Commun.">
        <title>Thousands of microbial genomes shed light on interconnected biogeochemical processes in an aquifer system.</title>
        <authorList>
            <person name="Anantharaman K."/>
            <person name="Brown C.T."/>
            <person name="Hug L.A."/>
            <person name="Sharon I."/>
            <person name="Castelle C.J."/>
            <person name="Probst A.J."/>
            <person name="Thomas B.C."/>
            <person name="Singh A."/>
            <person name="Wilkins M.J."/>
            <person name="Karaoz U."/>
            <person name="Brodie E.L."/>
            <person name="Williams K.H."/>
            <person name="Hubbard S.S."/>
            <person name="Banfield J.F."/>
        </authorList>
    </citation>
    <scope>NUCLEOTIDE SEQUENCE [LARGE SCALE GENOMIC DNA]</scope>
</reference>
<dbReference type="InterPro" id="IPR036390">
    <property type="entry name" value="WH_DNA-bd_sf"/>
</dbReference>
<dbReference type="SUPFAM" id="SSF46785">
    <property type="entry name" value="Winged helix' DNA-binding domain"/>
    <property type="match status" value="1"/>
</dbReference>
<keyword evidence="1" id="KW-1133">Transmembrane helix</keyword>
<gene>
    <name evidence="2" type="ORF">A3H51_01215</name>
</gene>